<name>A0AAI8VUT2_9PEZI</name>
<feature type="compositionally biased region" description="Low complexity" evidence="1">
    <location>
        <begin position="460"/>
        <end position="475"/>
    </location>
</feature>
<feature type="region of interest" description="Disordered" evidence="1">
    <location>
        <begin position="1"/>
        <end position="25"/>
    </location>
</feature>
<evidence type="ECO:0000256" key="1">
    <source>
        <dbReference type="SAM" id="MobiDB-lite"/>
    </source>
</evidence>
<feature type="compositionally biased region" description="Basic and acidic residues" evidence="1">
    <location>
        <begin position="615"/>
        <end position="632"/>
    </location>
</feature>
<sequence length="645" mass="70670">MDQVNRKRKATTEAADEERRKRLRRIDPFRSLSPLPATTTTTTAILRGSLMKRKKKTPTPQTAPLPVLFLNLPAANAANQITATCHSSHSKSTLLACKTLLEHNHQHGNTAMPDQKVLKNWLEANKRDFVKARRAKRATRQDAQRVQTSPRPATADVVAPLPAAAHPAVRPVLRQQQPAPVPNGGILPGVRRSYRRLCHGITTGLEKLGRGLYPAADIEDAHLRATQEQHEAAELAAQLERQHEQVTPAETQKDENEDDEDEDDEDDDYIHRSDDDDDEEPARTPALVGLALSPSAITPIATRTIRAIAPPLDPRFFHPDGRLQGIYKYLTAQIPLPRQWVAWAQRNGITYVHGRGDIIAPGVYVADDTFDYDALHQAIHGGTYRTGRREIVRSMRDHQTHDLELDAFPAVATETAPDAVAPAPTPADSPSAASSSPMQAGTAEQTPEPQPTGRFTMYESPLSSSSAGSLSPISSPALCTPDAAAVNSPLLPRLHQQQEQEQQTPARPTGLFTMYESPLSSSSAGSLSPFSSLVLSTPDAVNTPLLPRLHQQQQQQEQEQQTPGSFGLPSHFYDASSESESNPEAADTPSKPPPHKKQQPQQQPKRPSANFLARSRAELRRSMRIAGEEKDLPSPTEAAATPHHH</sequence>
<feature type="region of interest" description="Disordered" evidence="1">
    <location>
        <begin position="549"/>
        <end position="645"/>
    </location>
</feature>
<reference evidence="2" key="1">
    <citation type="submission" date="2023-10" db="EMBL/GenBank/DDBJ databases">
        <authorList>
            <person name="Hackl T."/>
        </authorList>
    </citation>
    <scope>NUCLEOTIDE SEQUENCE</scope>
</reference>
<feature type="compositionally biased region" description="Acidic residues" evidence="1">
    <location>
        <begin position="255"/>
        <end position="268"/>
    </location>
</feature>
<proteinExistence type="predicted"/>
<dbReference type="Proteomes" id="UP001295740">
    <property type="component" value="Unassembled WGS sequence"/>
</dbReference>
<evidence type="ECO:0000313" key="3">
    <source>
        <dbReference type="Proteomes" id="UP001295740"/>
    </source>
</evidence>
<protein>
    <submittedName>
        <fullName evidence="2">Uu.00g071120.m01.CDS01</fullName>
    </submittedName>
</protein>
<dbReference type="EMBL" id="CAUWAG010000018">
    <property type="protein sequence ID" value="CAJ2511487.1"/>
    <property type="molecule type" value="Genomic_DNA"/>
</dbReference>
<organism evidence="2 3">
    <name type="scientific">Anthostomella pinea</name>
    <dbReference type="NCBI Taxonomy" id="933095"/>
    <lineage>
        <taxon>Eukaryota</taxon>
        <taxon>Fungi</taxon>
        <taxon>Dikarya</taxon>
        <taxon>Ascomycota</taxon>
        <taxon>Pezizomycotina</taxon>
        <taxon>Sordariomycetes</taxon>
        <taxon>Xylariomycetidae</taxon>
        <taxon>Xylariales</taxon>
        <taxon>Xylariaceae</taxon>
        <taxon>Anthostomella</taxon>
    </lineage>
</organism>
<dbReference type="AlphaFoldDB" id="A0AAI8VUT2"/>
<accession>A0AAI8VUT2</accession>
<feature type="compositionally biased region" description="Low complexity" evidence="1">
    <location>
        <begin position="551"/>
        <end position="561"/>
    </location>
</feature>
<feature type="compositionally biased region" description="Low complexity" evidence="1">
    <location>
        <begin position="418"/>
        <end position="437"/>
    </location>
</feature>
<comment type="caution">
    <text evidence="2">The sequence shown here is derived from an EMBL/GenBank/DDBJ whole genome shotgun (WGS) entry which is preliminary data.</text>
</comment>
<keyword evidence="3" id="KW-1185">Reference proteome</keyword>
<feature type="compositionally biased region" description="Polar residues" evidence="1">
    <location>
        <begin position="438"/>
        <end position="447"/>
    </location>
</feature>
<feature type="region of interest" description="Disordered" evidence="1">
    <location>
        <begin position="240"/>
        <end position="282"/>
    </location>
</feature>
<feature type="compositionally biased region" description="Low complexity" evidence="1">
    <location>
        <begin position="575"/>
        <end position="586"/>
    </location>
</feature>
<gene>
    <name evidence="2" type="ORF">KHLLAP_LOCUS11955</name>
</gene>
<evidence type="ECO:0000313" key="2">
    <source>
        <dbReference type="EMBL" id="CAJ2511487.1"/>
    </source>
</evidence>
<feature type="compositionally biased region" description="Low complexity" evidence="1">
    <location>
        <begin position="517"/>
        <end position="529"/>
    </location>
</feature>
<feature type="region of interest" description="Disordered" evidence="1">
    <location>
        <begin position="418"/>
        <end position="475"/>
    </location>
</feature>
<feature type="region of interest" description="Disordered" evidence="1">
    <location>
        <begin position="495"/>
        <end position="529"/>
    </location>
</feature>